<keyword evidence="4 6" id="KW-1133">Transmembrane helix</keyword>
<comment type="caution">
    <text evidence="7">The sequence shown here is derived from an EMBL/GenBank/DDBJ whole genome shotgun (WGS) entry which is preliminary data.</text>
</comment>
<evidence type="ECO:0000313" key="8">
    <source>
        <dbReference type="Proteomes" id="UP000481621"/>
    </source>
</evidence>
<evidence type="ECO:0000256" key="3">
    <source>
        <dbReference type="ARBA" id="ARBA00022692"/>
    </source>
</evidence>
<evidence type="ECO:0000256" key="1">
    <source>
        <dbReference type="ARBA" id="ARBA00004651"/>
    </source>
</evidence>
<sequence>MAIYYRGIFFLAVTAFLGEGIEFLVNMILARELGSHGLGMYMSILPTIFLIVLLASFELPVSISKFVAEREERYHRNILYHAIRLAIVLTSILLLIGTIVVPFVPVFQSYHPSIKWLVLLLIPVISLTSVARGYFMGRQQMGKIAAANFLRKFIQLGALFGLFRFFEFNSEISLLVAISTLIGSEVVVFLYLIFMFNIQVQQMKRQPFSNLNRKLVRKNLMAVSIPTTGMRLFSALTNAVQPFLIKGALIHSGLTGTIATEQFGMLMGVAMSIGFFPAFIAHSLLIVLIPAVSKMYAESDYSSLQKMLQQVMMLTLIYGSVAVTIFYFFAPDLTSLFFKSETSAEFLQLLWPFFLFHYFILPLQAFMIGLGMIKEAFFHIIWSTTISFGLIFWLGAMPEWRMDGVIVGMNTEAVLLALLHYLTVTKKIGLSLSMRRAWPKIANQRLK</sequence>
<gene>
    <name evidence="7" type="ORF">G4Z05_14385</name>
</gene>
<keyword evidence="8" id="KW-1185">Reference proteome</keyword>
<dbReference type="GO" id="GO:0005886">
    <property type="term" value="C:plasma membrane"/>
    <property type="evidence" value="ECO:0007669"/>
    <property type="project" value="UniProtKB-SubCell"/>
</dbReference>
<feature type="transmembrane region" description="Helical" evidence="6">
    <location>
        <begin position="265"/>
        <end position="290"/>
    </location>
</feature>
<dbReference type="AlphaFoldDB" id="A0A6B3TWP7"/>
<feature type="transmembrane region" description="Helical" evidence="6">
    <location>
        <begin position="350"/>
        <end position="370"/>
    </location>
</feature>
<feature type="transmembrane region" description="Helical" evidence="6">
    <location>
        <begin position="172"/>
        <end position="198"/>
    </location>
</feature>
<proteinExistence type="predicted"/>
<dbReference type="Pfam" id="PF01943">
    <property type="entry name" value="Polysacc_synt"/>
    <property type="match status" value="1"/>
</dbReference>
<feature type="transmembrane region" description="Helical" evidence="6">
    <location>
        <begin position="40"/>
        <end position="61"/>
    </location>
</feature>
<dbReference type="InterPro" id="IPR050833">
    <property type="entry name" value="Poly_Biosynth_Transport"/>
</dbReference>
<evidence type="ECO:0000256" key="2">
    <source>
        <dbReference type="ARBA" id="ARBA00022475"/>
    </source>
</evidence>
<organism evidence="7 8">
    <name type="scientific">Neobacillus thermocopriae</name>
    <dbReference type="NCBI Taxonomy" id="1215031"/>
    <lineage>
        <taxon>Bacteria</taxon>
        <taxon>Bacillati</taxon>
        <taxon>Bacillota</taxon>
        <taxon>Bacilli</taxon>
        <taxon>Bacillales</taxon>
        <taxon>Bacillaceae</taxon>
        <taxon>Neobacillus</taxon>
    </lineage>
</organism>
<feature type="transmembrane region" description="Helical" evidence="6">
    <location>
        <begin position="311"/>
        <end position="330"/>
    </location>
</feature>
<accession>A0A6B3TWP7</accession>
<reference evidence="7" key="1">
    <citation type="submission" date="2020-02" db="EMBL/GenBank/DDBJ databases">
        <title>Bacillus sedimentmangrovi sp. nov., isolated from sediment of the mangrove ecosystem.</title>
        <authorList>
            <person name="Liu G."/>
        </authorList>
    </citation>
    <scope>NUCLEOTIDE SEQUENCE [LARGE SCALE GENOMIC DNA]</scope>
    <source>
        <strain evidence="7">SgZ-7</strain>
    </source>
</reference>
<protein>
    <submittedName>
        <fullName evidence="7">Oligosaccharide flippase family protein</fullName>
    </submittedName>
</protein>
<feature type="transmembrane region" description="Helical" evidence="6">
    <location>
        <begin position="377"/>
        <end position="398"/>
    </location>
</feature>
<feature type="transmembrane region" description="Helical" evidence="6">
    <location>
        <begin position="82"/>
        <end position="104"/>
    </location>
</feature>
<dbReference type="InterPro" id="IPR002797">
    <property type="entry name" value="Polysacc_synth"/>
</dbReference>
<comment type="subcellular location">
    <subcellularLocation>
        <location evidence="1">Cell membrane</location>
        <topology evidence="1">Multi-pass membrane protein</topology>
    </subcellularLocation>
</comment>
<feature type="transmembrane region" description="Helical" evidence="6">
    <location>
        <begin position="404"/>
        <end position="424"/>
    </location>
</feature>
<evidence type="ECO:0000256" key="4">
    <source>
        <dbReference type="ARBA" id="ARBA00022989"/>
    </source>
</evidence>
<keyword evidence="3 6" id="KW-0812">Transmembrane</keyword>
<feature type="transmembrane region" description="Helical" evidence="6">
    <location>
        <begin position="219"/>
        <end position="245"/>
    </location>
</feature>
<evidence type="ECO:0000313" key="7">
    <source>
        <dbReference type="EMBL" id="NEX80047.1"/>
    </source>
</evidence>
<dbReference type="PANTHER" id="PTHR30250:SF24">
    <property type="entry name" value="STAGE V SPORULATION PROTEIN B"/>
    <property type="match status" value="1"/>
</dbReference>
<feature type="transmembrane region" description="Helical" evidence="6">
    <location>
        <begin position="116"/>
        <end position="137"/>
    </location>
</feature>
<name>A0A6B3TWP7_9BACI</name>
<dbReference type="Proteomes" id="UP000481621">
    <property type="component" value="Unassembled WGS sequence"/>
</dbReference>
<keyword evidence="5 6" id="KW-0472">Membrane</keyword>
<dbReference type="PANTHER" id="PTHR30250">
    <property type="entry name" value="PST FAMILY PREDICTED COLANIC ACID TRANSPORTER"/>
    <property type="match status" value="1"/>
</dbReference>
<keyword evidence="2" id="KW-1003">Cell membrane</keyword>
<feature type="transmembrane region" description="Helical" evidence="6">
    <location>
        <begin position="149"/>
        <end position="166"/>
    </location>
</feature>
<dbReference type="RefSeq" id="WP_163252515.1">
    <property type="nucleotide sequence ID" value="NZ_JAAIUV010000028.1"/>
</dbReference>
<evidence type="ECO:0000256" key="5">
    <source>
        <dbReference type="ARBA" id="ARBA00023136"/>
    </source>
</evidence>
<dbReference type="EMBL" id="JAAIUV010000028">
    <property type="protein sequence ID" value="NEX80047.1"/>
    <property type="molecule type" value="Genomic_DNA"/>
</dbReference>
<evidence type="ECO:0000256" key="6">
    <source>
        <dbReference type="SAM" id="Phobius"/>
    </source>
</evidence>